<dbReference type="Pfam" id="PF20700">
    <property type="entry name" value="Mutator"/>
    <property type="match status" value="1"/>
</dbReference>
<accession>A0ABD2WAC3</accession>
<dbReference type="PANTHER" id="PTHR33309">
    <property type="entry name" value="KERATIN, ULTRA HIGH-SULFUR MATRIX PROTEIN-LIKE"/>
    <property type="match status" value="1"/>
</dbReference>
<reference evidence="3 4" key="1">
    <citation type="journal article" date="2024" name="bioRxiv">
        <title>A reference genome for Trichogramma kaykai: A tiny desert-dwelling parasitoid wasp with competing sex-ratio distorters.</title>
        <authorList>
            <person name="Culotta J."/>
            <person name="Lindsey A.R."/>
        </authorList>
    </citation>
    <scope>NUCLEOTIDE SEQUENCE [LARGE SCALE GENOMIC DNA]</scope>
    <source>
        <strain evidence="3 4">KSX58</strain>
    </source>
</reference>
<evidence type="ECO:0000313" key="3">
    <source>
        <dbReference type="EMBL" id="KAL3389806.1"/>
    </source>
</evidence>
<keyword evidence="4" id="KW-1185">Reference proteome</keyword>
<evidence type="ECO:0000256" key="1">
    <source>
        <dbReference type="SAM" id="Coils"/>
    </source>
</evidence>
<dbReference type="Proteomes" id="UP001627154">
    <property type="component" value="Unassembled WGS sequence"/>
</dbReference>
<protein>
    <recommendedName>
        <fullName evidence="2">Mutator-like transposase domain-containing protein</fullName>
    </recommendedName>
</protein>
<name>A0ABD2WAC3_9HYME</name>
<feature type="domain" description="Mutator-like transposase" evidence="2">
    <location>
        <begin position="9"/>
        <end position="263"/>
    </location>
</feature>
<comment type="caution">
    <text evidence="3">The sequence shown here is derived from an EMBL/GenBank/DDBJ whole genome shotgun (WGS) entry which is preliminary data.</text>
</comment>
<dbReference type="AlphaFoldDB" id="A0ABD2WAC3"/>
<evidence type="ECO:0000313" key="4">
    <source>
        <dbReference type="Proteomes" id="UP001627154"/>
    </source>
</evidence>
<gene>
    <name evidence="3" type="ORF">TKK_015169</name>
</gene>
<dbReference type="PANTHER" id="PTHR33309:SF3">
    <property type="entry name" value="CCHC-TYPE DOMAIN-CONTAINING PROTEIN"/>
    <property type="match status" value="1"/>
</dbReference>
<keyword evidence="1" id="KW-0175">Coiled coil</keyword>
<organism evidence="3 4">
    <name type="scientific">Trichogramma kaykai</name>
    <dbReference type="NCBI Taxonomy" id="54128"/>
    <lineage>
        <taxon>Eukaryota</taxon>
        <taxon>Metazoa</taxon>
        <taxon>Ecdysozoa</taxon>
        <taxon>Arthropoda</taxon>
        <taxon>Hexapoda</taxon>
        <taxon>Insecta</taxon>
        <taxon>Pterygota</taxon>
        <taxon>Neoptera</taxon>
        <taxon>Endopterygota</taxon>
        <taxon>Hymenoptera</taxon>
        <taxon>Apocrita</taxon>
        <taxon>Proctotrupomorpha</taxon>
        <taxon>Chalcidoidea</taxon>
        <taxon>Trichogrammatidae</taxon>
        <taxon>Trichogramma</taxon>
    </lineage>
</organism>
<proteinExistence type="predicted"/>
<dbReference type="EMBL" id="JBJJXI010000122">
    <property type="protein sequence ID" value="KAL3389806.1"/>
    <property type="molecule type" value="Genomic_DNA"/>
</dbReference>
<feature type="coiled-coil region" evidence="1">
    <location>
        <begin position="377"/>
        <end position="404"/>
    </location>
</feature>
<dbReference type="InterPro" id="IPR049012">
    <property type="entry name" value="Mutator_transp_dom"/>
</dbReference>
<sequence>MELPRPIFQSFYDKVVKHIQIASEEVSQDSIMRAAKEKKYLAVKDGEKDGITVSGDGTWRKRGFFSLYGIVTLIGYKVGKIVDYTVQSKYCKACEYWKKHADSEKYAEWLEAHKLERNVNHEGSSGKMEIDSAVEMFKRSEKLHKVRYAKYIGDGDAKTFKGIIDSKPYKKFNVVKKECVDHVQKRMGTRLRNLNKNNKGLAGKGKLTGKLIDELSIYYGLAIRRNSDSVEKMKNEIWASIFHKLSTDDEPQHDRCPPGEDSWYSWQQAKATNSLDQYTHKPALSDEVFEAIKPIYEDLSSEDLLTRCTGGYTQNNNECFNSTVWALAPKTMTSGKTVPDMATNIAVSIYNDGFSTIMSILEVMGMKIRPNSYNFCLEVDAKRIEKAENSLSEAVKEARIMSRSTRKNKMDENFNLEGQLYGAGIAD</sequence>
<evidence type="ECO:0000259" key="2">
    <source>
        <dbReference type="Pfam" id="PF20700"/>
    </source>
</evidence>